<comment type="caution">
    <text evidence="3">The sequence shown here is derived from an EMBL/GenBank/DDBJ whole genome shotgun (WGS) entry which is preliminary data.</text>
</comment>
<dbReference type="Proteomes" id="UP000322699">
    <property type="component" value="Unassembled WGS sequence"/>
</dbReference>
<evidence type="ECO:0000256" key="1">
    <source>
        <dbReference type="ARBA" id="ARBA00022729"/>
    </source>
</evidence>
<dbReference type="Gene3D" id="3.40.50.1820">
    <property type="entry name" value="alpha/beta hydrolase"/>
    <property type="match status" value="1"/>
</dbReference>
<dbReference type="Pfam" id="PF01738">
    <property type="entry name" value="DLH"/>
    <property type="match status" value="1"/>
</dbReference>
<dbReference type="GO" id="GO:0016787">
    <property type="term" value="F:hydrolase activity"/>
    <property type="evidence" value="ECO:0007669"/>
    <property type="project" value="InterPro"/>
</dbReference>
<dbReference type="EMBL" id="VRLW01000001">
    <property type="protein sequence ID" value="KAA1261237.1"/>
    <property type="molecule type" value="Genomic_DNA"/>
</dbReference>
<accession>A0A5B1CJ93</accession>
<evidence type="ECO:0000313" key="4">
    <source>
        <dbReference type="Proteomes" id="UP000322699"/>
    </source>
</evidence>
<organism evidence="3 4">
    <name type="scientific">Rubripirellula obstinata</name>
    <dbReference type="NCBI Taxonomy" id="406547"/>
    <lineage>
        <taxon>Bacteria</taxon>
        <taxon>Pseudomonadati</taxon>
        <taxon>Planctomycetota</taxon>
        <taxon>Planctomycetia</taxon>
        <taxon>Pirellulales</taxon>
        <taxon>Pirellulaceae</taxon>
        <taxon>Rubripirellula</taxon>
    </lineage>
</organism>
<evidence type="ECO:0000313" key="3">
    <source>
        <dbReference type="EMBL" id="KAA1261237.1"/>
    </source>
</evidence>
<protein>
    <submittedName>
        <fullName evidence="3">Esterase</fullName>
    </submittedName>
</protein>
<name>A0A5B1CJ93_9BACT</name>
<evidence type="ECO:0000259" key="2">
    <source>
        <dbReference type="Pfam" id="PF01738"/>
    </source>
</evidence>
<dbReference type="InterPro" id="IPR002925">
    <property type="entry name" value="Dienelactn_hydro"/>
</dbReference>
<dbReference type="AlphaFoldDB" id="A0A5B1CJ93"/>
<sequence>MRESPRQPKRYLTPLSLSYLHVSRTRSVSKRFLLGAGEKKTYKCTGWDSQIAANSMERHRSSFVTQAISMNSLASVSYPATHRPRHLCRLAIHLMIASCILLASLPTTSAAEMVLKTQTTKCDPPLRYWIYLPDEVTEVARSSKKAKSFPLVLFLHGGGEGGRNPEKVKKNGLPKLIAQGKSFPFIMVAPQNPSETQFWDDQQLIRLVNEIETKHPVNRLRVYLTGLSRGGYGAWRLAIQNPNRFAALVPVCGGGPMPYMNRIKHLPIWVFHGAKDTVIPISESQRLVEALKKAGGDVKFTIYPDAGHDAWTQAYDDPELYAWLLQQKRTEIAK</sequence>
<dbReference type="OrthoDB" id="9764953at2"/>
<dbReference type="InterPro" id="IPR029058">
    <property type="entry name" value="AB_hydrolase_fold"/>
</dbReference>
<dbReference type="ESTHER" id="9bact-a0a5b1cj93">
    <property type="family name" value="5_AlphaBeta_hydrolase"/>
</dbReference>
<dbReference type="SUPFAM" id="SSF53474">
    <property type="entry name" value="alpha/beta-Hydrolases"/>
    <property type="match status" value="1"/>
</dbReference>
<reference evidence="3 4" key="1">
    <citation type="submission" date="2019-08" db="EMBL/GenBank/DDBJ databases">
        <title>Deep-cultivation of Planctomycetes and their phenomic and genomic characterization uncovers novel biology.</title>
        <authorList>
            <person name="Wiegand S."/>
            <person name="Jogler M."/>
            <person name="Boedeker C."/>
            <person name="Pinto D."/>
            <person name="Vollmers J."/>
            <person name="Rivas-Marin E."/>
            <person name="Kohn T."/>
            <person name="Peeters S.H."/>
            <person name="Heuer A."/>
            <person name="Rast P."/>
            <person name="Oberbeckmann S."/>
            <person name="Bunk B."/>
            <person name="Jeske O."/>
            <person name="Meyerdierks A."/>
            <person name="Storesund J.E."/>
            <person name="Kallscheuer N."/>
            <person name="Luecker S."/>
            <person name="Lage O.M."/>
            <person name="Pohl T."/>
            <person name="Merkel B.J."/>
            <person name="Hornburger P."/>
            <person name="Mueller R.-W."/>
            <person name="Bruemmer F."/>
            <person name="Labrenz M."/>
            <person name="Spormann A.M."/>
            <person name="Op Den Camp H."/>
            <person name="Overmann J."/>
            <person name="Amann R."/>
            <person name="Jetten M.S.M."/>
            <person name="Mascher T."/>
            <person name="Medema M.H."/>
            <person name="Devos D.P."/>
            <person name="Kaster A.-K."/>
            <person name="Ovreas L."/>
            <person name="Rohde M."/>
            <person name="Galperin M.Y."/>
            <person name="Jogler C."/>
        </authorList>
    </citation>
    <scope>NUCLEOTIDE SEQUENCE [LARGE SCALE GENOMIC DNA]</scope>
    <source>
        <strain evidence="3 4">LF1</strain>
    </source>
</reference>
<feature type="domain" description="Dienelactone hydrolase" evidence="2">
    <location>
        <begin position="206"/>
        <end position="308"/>
    </location>
</feature>
<dbReference type="InterPro" id="IPR050955">
    <property type="entry name" value="Plant_Biomass_Hydrol_Est"/>
</dbReference>
<gene>
    <name evidence="3" type="ORF">LF1_37830</name>
</gene>
<dbReference type="PANTHER" id="PTHR43037:SF1">
    <property type="entry name" value="BLL1128 PROTEIN"/>
    <property type="match status" value="1"/>
</dbReference>
<keyword evidence="4" id="KW-1185">Reference proteome</keyword>
<proteinExistence type="predicted"/>
<keyword evidence="1" id="KW-0732">Signal</keyword>
<dbReference type="PANTHER" id="PTHR43037">
    <property type="entry name" value="UNNAMED PRODUCT-RELATED"/>
    <property type="match status" value="1"/>
</dbReference>